<dbReference type="AlphaFoldDB" id="A0A1I2KHI7"/>
<sequence>MTSADGEQNLLSLADEIAQAVQRHALMASYASDDPGALAAEAENIRALMERYSNLLGDAKEDRRNPFREMVATPDAADPDPRDTAKNEIELNVSYRLVVVNPGKAVDLAHGRARNKGDRSACVAPNSADSDLVSALFLIDGWDPGEYDQDVVRFLGESWQCRFAK</sequence>
<dbReference type="Proteomes" id="UP000181942">
    <property type="component" value="Unassembled WGS sequence"/>
</dbReference>
<reference evidence="1 2" key="1">
    <citation type="submission" date="2016-10" db="EMBL/GenBank/DDBJ databases">
        <authorList>
            <person name="de Groot N.N."/>
        </authorList>
    </citation>
    <scope>NUCLEOTIDE SEQUENCE [LARGE SCALE GENOMIC DNA]</scope>
    <source>
        <strain evidence="1 2">OK461</strain>
    </source>
</reference>
<gene>
    <name evidence="1" type="ORF">SAMN02787118_110172</name>
</gene>
<proteinExistence type="predicted"/>
<dbReference type="EMBL" id="FONR01000010">
    <property type="protein sequence ID" value="SFF66502.1"/>
    <property type="molecule type" value="Genomic_DNA"/>
</dbReference>
<organism evidence="1 2">
    <name type="scientific">Streptomyces mirabilis</name>
    <dbReference type="NCBI Taxonomy" id="68239"/>
    <lineage>
        <taxon>Bacteria</taxon>
        <taxon>Bacillati</taxon>
        <taxon>Actinomycetota</taxon>
        <taxon>Actinomycetes</taxon>
        <taxon>Kitasatosporales</taxon>
        <taxon>Streptomycetaceae</taxon>
        <taxon>Streptomyces</taxon>
    </lineage>
</organism>
<protein>
    <submittedName>
        <fullName evidence="1">Uncharacterized protein</fullName>
    </submittedName>
</protein>
<evidence type="ECO:0000313" key="2">
    <source>
        <dbReference type="Proteomes" id="UP000181942"/>
    </source>
</evidence>
<accession>A0A1I2KHI7</accession>
<evidence type="ECO:0000313" key="1">
    <source>
        <dbReference type="EMBL" id="SFF66502.1"/>
    </source>
</evidence>
<name>A0A1I2KHI7_9ACTN</name>